<feature type="domain" description="C2H2-type" evidence="13">
    <location>
        <begin position="690"/>
        <end position="718"/>
    </location>
</feature>
<dbReference type="KEGG" id="gfs:119639014"/>
<dbReference type="FunFam" id="3.30.160.60:FF:001480">
    <property type="entry name" value="Si:cabz01071911.3"/>
    <property type="match status" value="1"/>
</dbReference>
<dbReference type="Gene3D" id="3.40.1800.20">
    <property type="match status" value="1"/>
</dbReference>
<keyword evidence="7" id="KW-0805">Transcription regulation</keyword>
<feature type="binding site" evidence="12">
    <location>
        <position position="18"/>
    </location>
    <ligand>
        <name>Zn(2+)</name>
        <dbReference type="ChEBI" id="CHEBI:29105"/>
    </ligand>
</feature>
<feature type="domain" description="ZAD" evidence="14">
    <location>
        <begin position="16"/>
        <end position="96"/>
    </location>
</feature>
<keyword evidence="9" id="KW-0804">Transcription</keyword>
<dbReference type="GO" id="GO:0008270">
    <property type="term" value="F:zinc ion binding"/>
    <property type="evidence" value="ECO:0007669"/>
    <property type="project" value="UniProtKB-UniRule"/>
</dbReference>
<keyword evidence="3 12" id="KW-0479">Metal-binding</keyword>
<feature type="binding site" evidence="12">
    <location>
        <position position="481"/>
    </location>
    <ligand>
        <name>Zn(2+)</name>
        <dbReference type="ChEBI" id="CHEBI:29105"/>
    </ligand>
</feature>
<feature type="domain" description="C2H2-type" evidence="13">
    <location>
        <begin position="845"/>
        <end position="872"/>
    </location>
</feature>
<feature type="domain" description="ZAD" evidence="14">
    <location>
        <begin position="479"/>
        <end position="560"/>
    </location>
</feature>
<feature type="binding site" evidence="12">
    <location>
        <position position="69"/>
    </location>
    <ligand>
        <name>Zn(2+)</name>
        <dbReference type="ChEBI" id="CHEBI:29105"/>
    </ligand>
</feature>
<dbReference type="FunFam" id="3.30.160.60:FF:000075">
    <property type="entry name" value="Putative zinc finger protein 536"/>
    <property type="match status" value="1"/>
</dbReference>
<evidence type="ECO:0000259" key="14">
    <source>
        <dbReference type="PROSITE" id="PS51915"/>
    </source>
</evidence>
<feature type="domain" description="C2H2-type" evidence="13">
    <location>
        <begin position="789"/>
        <end position="816"/>
    </location>
</feature>
<evidence type="ECO:0000256" key="1">
    <source>
        <dbReference type="ARBA" id="ARBA00004123"/>
    </source>
</evidence>
<dbReference type="GO" id="GO:0001227">
    <property type="term" value="F:DNA-binding transcription repressor activity, RNA polymerase II-specific"/>
    <property type="evidence" value="ECO:0007669"/>
    <property type="project" value="TreeGrafter"/>
</dbReference>
<dbReference type="FunFam" id="3.30.160.60:FF:000303">
    <property type="entry name" value="Zinc finger protein 41"/>
    <property type="match status" value="1"/>
</dbReference>
<feature type="binding site" evidence="12">
    <location>
        <position position="21"/>
    </location>
    <ligand>
        <name>Zn(2+)</name>
        <dbReference type="ChEBI" id="CHEBI:29105"/>
    </ligand>
</feature>
<feature type="binding site" evidence="12">
    <location>
        <position position="533"/>
    </location>
    <ligand>
        <name>Zn(2+)</name>
        <dbReference type="ChEBI" id="CHEBI:29105"/>
    </ligand>
</feature>
<feature type="domain" description="C2H2-type" evidence="13">
    <location>
        <begin position="212"/>
        <end position="240"/>
    </location>
</feature>
<protein>
    <submittedName>
        <fullName evidence="16">Zinc finger protein 665-like</fullName>
    </submittedName>
</protein>
<dbReference type="Pfam" id="PF00096">
    <property type="entry name" value="zf-C2H2"/>
    <property type="match status" value="8"/>
</dbReference>
<feature type="domain" description="C2H2-type" evidence="13">
    <location>
        <begin position="756"/>
        <end position="784"/>
    </location>
</feature>
<dbReference type="PROSITE" id="PS50157">
    <property type="entry name" value="ZINC_FINGER_C2H2_2"/>
    <property type="match status" value="16"/>
</dbReference>
<evidence type="ECO:0000313" key="16">
    <source>
        <dbReference type="RefSeq" id="XP_037892115.1"/>
    </source>
</evidence>
<keyword evidence="15" id="KW-1185">Reference proteome</keyword>
<gene>
    <name evidence="16" type="primary">LOC119639014</name>
</gene>
<dbReference type="FunFam" id="3.30.160.60:FF:000213">
    <property type="entry name" value="Zinc finger protein 624"/>
    <property type="match status" value="1"/>
</dbReference>
<dbReference type="SUPFAM" id="SSF57716">
    <property type="entry name" value="Glucocorticoid receptor-like (DNA-binding domain)"/>
    <property type="match status" value="1"/>
</dbReference>
<name>A0A9C6DU32_9MUSC</name>
<keyword evidence="10" id="KW-0539">Nucleus</keyword>
<dbReference type="FunFam" id="3.30.160.60:FF:000202">
    <property type="entry name" value="Zinc finger protein 574"/>
    <property type="match status" value="1"/>
</dbReference>
<keyword evidence="5 11" id="KW-0863">Zinc-finger</keyword>
<feature type="binding site" evidence="12">
    <location>
        <position position="72"/>
    </location>
    <ligand>
        <name>Zn(2+)</name>
        <dbReference type="ChEBI" id="CHEBI:29105"/>
    </ligand>
</feature>
<dbReference type="Pfam" id="PF13912">
    <property type="entry name" value="zf-C2H2_6"/>
    <property type="match status" value="1"/>
</dbReference>
<evidence type="ECO:0000256" key="11">
    <source>
        <dbReference type="PROSITE-ProRule" id="PRU00042"/>
    </source>
</evidence>
<reference evidence="16" key="1">
    <citation type="submission" date="2025-08" db="UniProtKB">
        <authorList>
            <consortium name="RefSeq"/>
        </authorList>
    </citation>
    <scope>IDENTIFICATION</scope>
    <source>
        <tissue evidence="16">Whole body pupa</tissue>
    </source>
</reference>
<comment type="subcellular location">
    <subcellularLocation>
        <location evidence="1">Nucleus</location>
    </subcellularLocation>
</comment>
<keyword evidence="6 12" id="KW-0862">Zinc</keyword>
<dbReference type="PROSITE" id="PS51915">
    <property type="entry name" value="ZAD"/>
    <property type="match status" value="2"/>
</dbReference>
<dbReference type="GO" id="GO:0002009">
    <property type="term" value="P:morphogenesis of an epithelium"/>
    <property type="evidence" value="ECO:0007669"/>
    <property type="project" value="UniProtKB-ARBA"/>
</dbReference>
<feature type="domain" description="C2H2-type" evidence="13">
    <location>
        <begin position="330"/>
        <end position="357"/>
    </location>
</feature>
<feature type="domain" description="C2H2-type" evidence="13">
    <location>
        <begin position="873"/>
        <end position="900"/>
    </location>
</feature>
<dbReference type="FunFam" id="3.30.160.60:FF:000624">
    <property type="entry name" value="zinc finger protein 697"/>
    <property type="match status" value="1"/>
</dbReference>
<dbReference type="GeneID" id="119639014"/>
<dbReference type="PROSITE" id="PS00028">
    <property type="entry name" value="ZINC_FINGER_C2H2_1"/>
    <property type="match status" value="14"/>
</dbReference>
<keyword evidence="4" id="KW-0677">Repeat</keyword>
<dbReference type="PANTHER" id="PTHR24399">
    <property type="entry name" value="ZINC FINGER AND BTB DOMAIN-CONTAINING"/>
    <property type="match status" value="1"/>
</dbReference>
<dbReference type="InterPro" id="IPR012934">
    <property type="entry name" value="Znf_AD"/>
</dbReference>
<dbReference type="InterPro" id="IPR013087">
    <property type="entry name" value="Znf_C2H2_type"/>
</dbReference>
<feature type="domain" description="C2H2-type" evidence="13">
    <location>
        <begin position="358"/>
        <end position="385"/>
    </location>
</feature>
<evidence type="ECO:0000256" key="4">
    <source>
        <dbReference type="ARBA" id="ARBA00022737"/>
    </source>
</evidence>
<accession>A0A9C6DU32</accession>
<feature type="domain" description="C2H2-type" evidence="13">
    <location>
        <begin position="414"/>
        <end position="441"/>
    </location>
</feature>
<dbReference type="RefSeq" id="XP_037892115.1">
    <property type="nucleotide sequence ID" value="XM_038036187.1"/>
</dbReference>
<evidence type="ECO:0000256" key="8">
    <source>
        <dbReference type="ARBA" id="ARBA00023125"/>
    </source>
</evidence>
<evidence type="ECO:0000256" key="12">
    <source>
        <dbReference type="PROSITE-ProRule" id="PRU01263"/>
    </source>
</evidence>
<dbReference type="GO" id="GO:0005654">
    <property type="term" value="C:nucleoplasm"/>
    <property type="evidence" value="ECO:0007669"/>
    <property type="project" value="TreeGrafter"/>
</dbReference>
<evidence type="ECO:0000256" key="10">
    <source>
        <dbReference type="ARBA" id="ARBA00023242"/>
    </source>
</evidence>
<feature type="domain" description="C2H2-type" evidence="13">
    <location>
        <begin position="817"/>
        <end position="844"/>
    </location>
</feature>
<feature type="domain" description="C2H2-type" evidence="13">
    <location>
        <begin position="901"/>
        <end position="928"/>
    </location>
</feature>
<organism evidence="15 16">
    <name type="scientific">Glossina fuscipes</name>
    <dbReference type="NCBI Taxonomy" id="7396"/>
    <lineage>
        <taxon>Eukaryota</taxon>
        <taxon>Metazoa</taxon>
        <taxon>Ecdysozoa</taxon>
        <taxon>Arthropoda</taxon>
        <taxon>Hexapoda</taxon>
        <taxon>Insecta</taxon>
        <taxon>Pterygota</taxon>
        <taxon>Neoptera</taxon>
        <taxon>Endopterygota</taxon>
        <taxon>Diptera</taxon>
        <taxon>Brachycera</taxon>
        <taxon>Muscomorpha</taxon>
        <taxon>Hippoboscoidea</taxon>
        <taxon>Glossinidae</taxon>
        <taxon>Glossina</taxon>
    </lineage>
</organism>
<evidence type="ECO:0000256" key="3">
    <source>
        <dbReference type="ARBA" id="ARBA00022723"/>
    </source>
</evidence>
<dbReference type="FunFam" id="3.30.160.60:FF:000515">
    <property type="entry name" value="early growth response protein 4"/>
    <property type="match status" value="1"/>
</dbReference>
<dbReference type="Proteomes" id="UP000092443">
    <property type="component" value="Unplaced"/>
</dbReference>
<dbReference type="GO" id="GO:0048598">
    <property type="term" value="P:embryonic morphogenesis"/>
    <property type="evidence" value="ECO:0007669"/>
    <property type="project" value="UniProtKB-ARBA"/>
</dbReference>
<dbReference type="InterPro" id="IPR036236">
    <property type="entry name" value="Znf_C2H2_sf"/>
</dbReference>
<feature type="domain" description="C2H2-type" evidence="13">
    <location>
        <begin position="386"/>
        <end position="413"/>
    </location>
</feature>
<sequence>MDVTSDNCGIVDTKEIRCRTCIKRASNYHSLQQMISEIDIHSKTYGDLLSDLLQVDYTSIEDHLPQKICIKCACLLKKIYAFILGAQKRHEEFMQHLGGNTTRNCLKEIPIDLPPINKVQIKTNPEENEEAHGLLELVKVHIKTEPHITEEKCKKEQTYVSLKCSLNPDSDSKTENSDYRLINVCNDTNDALLATEDETKEDFTIPQTFLAVRCDICDKVYDNAVALKKHKTYTHMPEEQKIPCALCSFRTSRTSAIKVHLGTIHGPEMVDKYFKPRKAKGRFCCTLCPKRYSRKDDLQKHVKKVHINGENVEKKPKSEQECKKKANQVYLCAFCGQSFAENGTLSKHIRIHTGDSPFKCEFCEKTFKRSECLRYHLVTHSDEKPHICSECGKSFKRKDKLRTHMRVHSELRPYKCTECEKTFKYSSVLKTHMQIHTGQTPFSCRTCGEHFSLRTSLNTHCFMAMNESFNTCFTKITLRRCRTCTRAESSYRSYLSLQEKINNKSKTYDELLKDLLQVKRIIPFENQLPQKICEKCASFLKNIYTFLLEAKKRHEELLQYMQKNDNESCLSEMPKIQEMQVKTEAAKIESTNLGLTQSLKANETECMLLKPVEMKIKTELEVLESETLLLNDGAENNNSSVKSDLSDNDCKADGYNERFSFSDQSAMNSSTCTGTSNAFSLAQDGHLLNNSCNICGKIYRKAAALRRHKSCSHMQEDEKMCSTLCTFRTGNMANLNDHLRTLHGAKSVTTHSTRIFCCTLCPKRYSRKNDLERHMKKAHLSNERYKSPHLCSFCGKSCINKQKLMIHVRIHTGDRPFKCDSCEKAFRSSESLKYHLITHSDEKPHACSECDKSFKHKDKLRAHMRLHSVDKPFKCELCEKAFRRSESLKYHLVEYHNERPHICSECGKSFKKKDNLHVHMRVHSGLRPYTCNVCERTFKYLSGLKSHMPVHTGQKPFSCKSCSKSFARKTNLSAHCKKNGHEN</sequence>
<evidence type="ECO:0000256" key="5">
    <source>
        <dbReference type="ARBA" id="ARBA00022771"/>
    </source>
</evidence>
<feature type="binding site" evidence="12">
    <location>
        <position position="536"/>
    </location>
    <ligand>
        <name>Zn(2+)</name>
        <dbReference type="ChEBI" id="CHEBI:29105"/>
    </ligand>
</feature>
<feature type="domain" description="C2H2-type" evidence="13">
    <location>
        <begin position="283"/>
        <end position="311"/>
    </location>
</feature>
<evidence type="ECO:0000256" key="9">
    <source>
        <dbReference type="ARBA" id="ARBA00023163"/>
    </source>
</evidence>
<dbReference type="Pfam" id="PF13894">
    <property type="entry name" value="zf-C2H2_4"/>
    <property type="match status" value="2"/>
</dbReference>
<dbReference type="FunFam" id="3.30.160.60:FF:000100">
    <property type="entry name" value="Zinc finger 45-like"/>
    <property type="match status" value="1"/>
</dbReference>
<feature type="domain" description="C2H2-type" evidence="13">
    <location>
        <begin position="957"/>
        <end position="983"/>
    </location>
</feature>
<evidence type="ECO:0000313" key="15">
    <source>
        <dbReference type="Proteomes" id="UP000092443"/>
    </source>
</evidence>
<keyword evidence="8" id="KW-0238">DNA-binding</keyword>
<dbReference type="Gene3D" id="3.30.160.60">
    <property type="entry name" value="Classic Zinc Finger"/>
    <property type="match status" value="16"/>
</dbReference>
<feature type="domain" description="C2H2-type" evidence="13">
    <location>
        <begin position="929"/>
        <end position="956"/>
    </location>
</feature>
<comment type="similarity">
    <text evidence="2">Belongs to the krueppel C2H2-type zinc-finger protein family.</text>
</comment>
<dbReference type="AlphaFoldDB" id="A0A9C6DU32"/>
<dbReference type="Pfam" id="PF07776">
    <property type="entry name" value="zf-AD"/>
    <property type="match status" value="2"/>
</dbReference>
<dbReference type="PANTHER" id="PTHR24399:SF70">
    <property type="entry name" value="C2H2-TYPE DOMAIN-CONTAINING PROTEIN"/>
    <property type="match status" value="1"/>
</dbReference>
<evidence type="ECO:0000256" key="7">
    <source>
        <dbReference type="ARBA" id="ARBA00023015"/>
    </source>
</evidence>
<evidence type="ECO:0000256" key="6">
    <source>
        <dbReference type="ARBA" id="ARBA00022833"/>
    </source>
</evidence>
<dbReference type="SUPFAM" id="SSF57667">
    <property type="entry name" value="beta-beta-alpha zinc fingers"/>
    <property type="match status" value="7"/>
</dbReference>
<dbReference type="SMART" id="SM00868">
    <property type="entry name" value="zf-AD"/>
    <property type="match status" value="2"/>
</dbReference>
<dbReference type="SMART" id="SM00355">
    <property type="entry name" value="ZnF_C2H2"/>
    <property type="match status" value="18"/>
</dbReference>
<feature type="domain" description="C2H2-type" evidence="13">
    <location>
        <begin position="442"/>
        <end position="460"/>
    </location>
</feature>
<evidence type="ECO:0000259" key="13">
    <source>
        <dbReference type="PROSITE" id="PS50157"/>
    </source>
</evidence>
<proteinExistence type="inferred from homology"/>
<dbReference type="GO" id="GO:0000978">
    <property type="term" value="F:RNA polymerase II cis-regulatory region sequence-specific DNA binding"/>
    <property type="evidence" value="ECO:0007669"/>
    <property type="project" value="TreeGrafter"/>
</dbReference>
<evidence type="ECO:0000256" key="2">
    <source>
        <dbReference type="ARBA" id="ARBA00006991"/>
    </source>
</evidence>
<feature type="binding site" evidence="12">
    <location>
        <position position="484"/>
    </location>
    <ligand>
        <name>Zn(2+)</name>
        <dbReference type="ChEBI" id="CHEBI:29105"/>
    </ligand>
</feature>